<dbReference type="GO" id="GO:0033969">
    <property type="term" value="F:gamma-glutamyl-gamma-aminobutyrate hydrolase activity"/>
    <property type="evidence" value="ECO:0007669"/>
    <property type="project" value="TreeGrafter"/>
</dbReference>
<proteinExistence type="predicted"/>
<dbReference type="InterPro" id="IPR029062">
    <property type="entry name" value="Class_I_gatase-like"/>
</dbReference>
<comment type="caution">
    <text evidence="1">The sequence shown here is derived from an EMBL/GenBank/DDBJ whole genome shotgun (WGS) entry which is preliminary data.</text>
</comment>
<dbReference type="CDD" id="cd01745">
    <property type="entry name" value="GATase1_2"/>
    <property type="match status" value="1"/>
</dbReference>
<dbReference type="AlphaFoldDB" id="A0A9W6LLX2"/>
<gene>
    <name evidence="1" type="ORF">PM10SUCC1_03430</name>
</gene>
<dbReference type="GO" id="GO:0006598">
    <property type="term" value="P:polyamine catabolic process"/>
    <property type="evidence" value="ECO:0007669"/>
    <property type="project" value="TreeGrafter"/>
</dbReference>
<dbReference type="Proteomes" id="UP001144471">
    <property type="component" value="Unassembled WGS sequence"/>
</dbReference>
<dbReference type="FunFam" id="3.40.50.880:FF:000030">
    <property type="entry name" value="Gamma-glutamyl-gamma-aminobutyrate hydrolase PuuD"/>
    <property type="match status" value="1"/>
</dbReference>
<sequence length="236" mass="27113">MKKKVVGVSGNRRSWSDFERDYVNTHYTDSIEMAGAVPLILPITTREETIKSYIDMVDVLILSGGHDMDPVYYNEEVLPEGDMPFRDRDAFDMLLIRYAVEKGIPILGICRGMQVLNVYFGGSLYQDLKYNKNVYLKHIQESSPGEHVHKVAIEEDSVLSEIFGEELWVNSYHHQLVKEVGEGLKVTGRASDMAVELIEWRDSSRFIVGVQWHPEMMYSSGSREMGRIFKLLLEWA</sequence>
<dbReference type="EMBL" id="BSDY01000001">
    <property type="protein sequence ID" value="GLI54828.1"/>
    <property type="molecule type" value="Genomic_DNA"/>
</dbReference>
<dbReference type="PANTHER" id="PTHR43235:SF1">
    <property type="entry name" value="GLUTAMINE AMIDOTRANSFERASE PB2B2.05-RELATED"/>
    <property type="match status" value="1"/>
</dbReference>
<dbReference type="PANTHER" id="PTHR43235">
    <property type="entry name" value="GLUTAMINE AMIDOTRANSFERASE PB2B2.05-RELATED"/>
    <property type="match status" value="1"/>
</dbReference>
<keyword evidence="2" id="KW-1185">Reference proteome</keyword>
<dbReference type="RefSeq" id="WP_281832882.1">
    <property type="nucleotide sequence ID" value="NZ_BSDY01000001.1"/>
</dbReference>
<dbReference type="Gene3D" id="3.40.50.880">
    <property type="match status" value="1"/>
</dbReference>
<evidence type="ECO:0000313" key="1">
    <source>
        <dbReference type="EMBL" id="GLI54828.1"/>
    </source>
</evidence>
<dbReference type="InterPro" id="IPR011697">
    <property type="entry name" value="Peptidase_C26"/>
</dbReference>
<name>A0A9W6LLX2_9FUSO</name>
<dbReference type="GO" id="GO:0005829">
    <property type="term" value="C:cytosol"/>
    <property type="evidence" value="ECO:0007669"/>
    <property type="project" value="TreeGrafter"/>
</dbReference>
<evidence type="ECO:0000313" key="2">
    <source>
        <dbReference type="Proteomes" id="UP001144471"/>
    </source>
</evidence>
<reference evidence="1" key="1">
    <citation type="submission" date="2022-12" db="EMBL/GenBank/DDBJ databases">
        <title>Reference genome sequencing for broad-spectrum identification of bacterial and archaeal isolates by mass spectrometry.</title>
        <authorList>
            <person name="Sekiguchi Y."/>
            <person name="Tourlousse D.M."/>
        </authorList>
    </citation>
    <scope>NUCLEOTIDE SEQUENCE</scope>
    <source>
        <strain evidence="1">10succ1</strain>
    </source>
</reference>
<dbReference type="InterPro" id="IPR044668">
    <property type="entry name" value="PuuD-like"/>
</dbReference>
<organism evidence="1 2">
    <name type="scientific">Propionigenium maris DSM 9537</name>
    <dbReference type="NCBI Taxonomy" id="1123000"/>
    <lineage>
        <taxon>Bacteria</taxon>
        <taxon>Fusobacteriati</taxon>
        <taxon>Fusobacteriota</taxon>
        <taxon>Fusobacteriia</taxon>
        <taxon>Fusobacteriales</taxon>
        <taxon>Fusobacteriaceae</taxon>
        <taxon>Propionigenium</taxon>
    </lineage>
</organism>
<dbReference type="PROSITE" id="PS51273">
    <property type="entry name" value="GATASE_TYPE_1"/>
    <property type="match status" value="1"/>
</dbReference>
<protein>
    <submittedName>
        <fullName evidence="1">Anthranilate synthase component II</fullName>
    </submittedName>
</protein>
<dbReference type="Pfam" id="PF07722">
    <property type="entry name" value="Peptidase_C26"/>
    <property type="match status" value="1"/>
</dbReference>
<accession>A0A9W6LLX2</accession>
<dbReference type="SUPFAM" id="SSF52317">
    <property type="entry name" value="Class I glutamine amidotransferase-like"/>
    <property type="match status" value="1"/>
</dbReference>